<reference evidence="2 3" key="1">
    <citation type="journal article" date="2006" name="DNA Res.">
        <title>Genome sequence of the cat pathogen, Chlamydophila felis.</title>
        <authorList>
            <person name="Azuma Y."/>
            <person name="Hirakawa H."/>
            <person name="Yamashita A."/>
            <person name="Cai Y."/>
            <person name="Rahman M.A."/>
            <person name="Suzuki H."/>
            <person name="Mitaku S."/>
            <person name="Toh H."/>
            <person name="Goto S."/>
            <person name="Murakami T."/>
            <person name="Sugi K."/>
            <person name="Hayashi H."/>
            <person name="Fukushi H."/>
            <person name="Hattori M."/>
            <person name="Kuhara S."/>
            <person name="Shirai M."/>
        </authorList>
    </citation>
    <scope>NUCLEOTIDE SEQUENCE [LARGE SCALE GENOMIC DNA]</scope>
    <source>
        <strain evidence="2 3">Fe/C-56</strain>
    </source>
</reference>
<evidence type="ECO:0000313" key="3">
    <source>
        <dbReference type="Proteomes" id="UP000001260"/>
    </source>
</evidence>
<dbReference type="NCBIfam" id="NF038014">
    <property type="entry name" value="Chlamy_inclu_1"/>
    <property type="match status" value="1"/>
</dbReference>
<dbReference type="EMBL" id="AP006861">
    <property type="protein sequence ID" value="BAE80811.1"/>
    <property type="molecule type" value="Genomic_DNA"/>
</dbReference>
<dbReference type="Proteomes" id="UP000001260">
    <property type="component" value="Chromosome"/>
</dbReference>
<name>Q256H7_CHLFF</name>
<keyword evidence="1" id="KW-0812">Transmembrane</keyword>
<dbReference type="OrthoDB" id="17842at2"/>
<feature type="transmembrane region" description="Helical" evidence="1">
    <location>
        <begin position="6"/>
        <end position="24"/>
    </location>
</feature>
<keyword evidence="1" id="KW-0472">Membrane</keyword>
<evidence type="ECO:0000256" key="1">
    <source>
        <dbReference type="SAM" id="Phobius"/>
    </source>
</evidence>
<evidence type="ECO:0000313" key="2">
    <source>
        <dbReference type="EMBL" id="BAE80811.1"/>
    </source>
</evidence>
<keyword evidence="3" id="KW-1185">Reference proteome</keyword>
<dbReference type="RefSeq" id="WP_011457596.1">
    <property type="nucleotide sequence ID" value="NC_007899.1"/>
</dbReference>
<dbReference type="AlphaFoldDB" id="Q256H7"/>
<gene>
    <name evidence="2" type="primary">exbF</name>
    <name evidence="2" type="ordered locus">CF0039</name>
</gene>
<protein>
    <submittedName>
        <fullName evidence="2">Energy transducer</fullName>
    </submittedName>
</protein>
<dbReference type="HOGENOM" id="CLU_1109869_0_0_0"/>
<dbReference type="KEGG" id="cfe:CF0039"/>
<sequence>MKKTLPYILFATIFHGACLILLVCSPTQKKQPKLLPFKEKLVTFRDPPHVTTQPKPPTPAQTILTKQTTVEKLDQKQTSKTPIEKKKLDSVKKIPIPKTVEKEKPAPKPQTEDKMVQKNTLERKAKLKAIANLTKTLSQHLDDSNAQLADLSLPKSRELTVHSSLAMTQEEELCQLLREYIVLPFSREVRVKLILTPQGTIHDCVLLSEISEAEKQLILMRIYEIPFKKFLDKYKISKNIVFHIKLLSNES</sequence>
<dbReference type="STRING" id="264202.CF0039"/>
<accession>Q256H7</accession>
<keyword evidence="1" id="KW-1133">Transmembrane helix</keyword>
<organism evidence="2 3">
    <name type="scientific">Chlamydia felis (strain Fe/C-56)</name>
    <name type="common">Chlamydophila felis</name>
    <dbReference type="NCBI Taxonomy" id="264202"/>
    <lineage>
        <taxon>Bacteria</taxon>
        <taxon>Pseudomonadati</taxon>
        <taxon>Chlamydiota</taxon>
        <taxon>Chlamydiia</taxon>
        <taxon>Chlamydiales</taxon>
        <taxon>Chlamydiaceae</taxon>
        <taxon>Chlamydia/Chlamydophila group</taxon>
        <taxon>Chlamydia</taxon>
    </lineage>
</organism>
<proteinExistence type="predicted"/>